<sequence length="85" mass="10104">TVENDEIFDSEDGNLEIIETDKYSRNGMETFLKWPEYQHWKGFIRFNDNGTLEKFFAVVAYHGNDMISWNHRANLLNEFRAIADK</sequence>
<evidence type="ECO:0000313" key="1">
    <source>
        <dbReference type="Proteomes" id="UP000887576"/>
    </source>
</evidence>
<dbReference type="Proteomes" id="UP000887576">
    <property type="component" value="Unplaced"/>
</dbReference>
<accession>A0AC34RJ55</accession>
<name>A0AC34RJ55_9BILA</name>
<dbReference type="WBParaSite" id="JU765_v2.g7511.t1">
    <property type="protein sequence ID" value="JU765_v2.g7511.t1"/>
    <property type="gene ID" value="JU765_v2.g7511"/>
</dbReference>
<proteinExistence type="predicted"/>
<reference evidence="2" key="1">
    <citation type="submission" date="2022-11" db="UniProtKB">
        <authorList>
            <consortium name="WormBaseParasite"/>
        </authorList>
    </citation>
    <scope>IDENTIFICATION</scope>
</reference>
<evidence type="ECO:0000313" key="2">
    <source>
        <dbReference type="WBParaSite" id="JU765_v2.g7511.t1"/>
    </source>
</evidence>
<protein>
    <submittedName>
        <fullName evidence="2">Uncharacterized protein</fullName>
    </submittedName>
</protein>
<organism evidence="1 2">
    <name type="scientific">Panagrolaimus sp. JU765</name>
    <dbReference type="NCBI Taxonomy" id="591449"/>
    <lineage>
        <taxon>Eukaryota</taxon>
        <taxon>Metazoa</taxon>
        <taxon>Ecdysozoa</taxon>
        <taxon>Nematoda</taxon>
        <taxon>Chromadorea</taxon>
        <taxon>Rhabditida</taxon>
        <taxon>Tylenchina</taxon>
        <taxon>Panagrolaimomorpha</taxon>
        <taxon>Panagrolaimoidea</taxon>
        <taxon>Panagrolaimidae</taxon>
        <taxon>Panagrolaimus</taxon>
    </lineage>
</organism>